<dbReference type="SMART" id="SM00367">
    <property type="entry name" value="LRR_CC"/>
    <property type="match status" value="5"/>
</dbReference>
<dbReference type="Gene3D" id="3.30.70.330">
    <property type="match status" value="1"/>
</dbReference>
<dbReference type="SUPFAM" id="SSF81383">
    <property type="entry name" value="F-box domain"/>
    <property type="match status" value="1"/>
</dbReference>
<dbReference type="SMART" id="SM00360">
    <property type="entry name" value="RRM"/>
    <property type="match status" value="1"/>
</dbReference>
<dbReference type="InterPro" id="IPR036047">
    <property type="entry name" value="F-box-like_dom_sf"/>
</dbReference>
<dbReference type="SUPFAM" id="SSF54928">
    <property type="entry name" value="RNA-binding domain, RBD"/>
    <property type="match status" value="1"/>
</dbReference>
<sequence length="679" mass="75736">MDGAVSNLAVGLLKCKISKWELDGEHDDQDRSMPSSVNNKSPPIRKIFVGNLSSRTSYCDLRRLFRRYGKVIDAHVSRDKFTHAKRGFGFVTFKFPEDALSVLKMQHGELKLHFRKLYVAAADSWHQPIEFPDGTILWNPNSYDSSRHQQHSSVQEVDYPEAQVDNEFLPCSGSTAGNNREIGAVGGSGLPSHIYSCNEVEQQQEGETENGEDGREVEGRECKISMLNNDCLMHVFSFLNKRERIGIERVCKRWQMVGLDMWTYQKHLDFASLFPLASGLFLNIPILVAFLKRCGANLQSLDISHKAHHLNGPVLRTVATYCRNLQCLNLAGLPVTSSGLRMLSTVSYKLRVLNLDGCSGAFDKDLHNVFKHSPHLESVTLSHNSVLTGKCLSGLARAPLKELVMDECNNLRSRSLVNGLLVLKSLSRLSLNSCINLTSRDVADITRAVPRLYSLSMEQYFPLFNSTTLKALDQLRDLISLNLQLNPAVNDQIMDVITRSCHKIEELNITGCSSNSWEQSSVTDVGLRCLAALPNLVFLSMSYLANVSDTALEVIASRGKLRKLMCRGCLSFTDVGCISVVTSCNELELFDFSGCDLVSDATVQAALDSVKLRTNNVKLKLVVGGTSVSDFDIVEENSLLEVDFSDLCVAHLRPDFVDDIYFPSSEDEYYDDVDDLCDW</sequence>
<dbReference type="EMBL" id="BLKM01000655">
    <property type="protein sequence ID" value="GFG36657.1"/>
    <property type="molecule type" value="Genomic_DNA"/>
</dbReference>
<dbReference type="GO" id="GO:0019005">
    <property type="term" value="C:SCF ubiquitin ligase complex"/>
    <property type="evidence" value="ECO:0007669"/>
    <property type="project" value="TreeGrafter"/>
</dbReference>
<organism evidence="5 6">
    <name type="scientific">Coptotermes formosanus</name>
    <name type="common">Formosan subterranean termite</name>
    <dbReference type="NCBI Taxonomy" id="36987"/>
    <lineage>
        <taxon>Eukaryota</taxon>
        <taxon>Metazoa</taxon>
        <taxon>Ecdysozoa</taxon>
        <taxon>Arthropoda</taxon>
        <taxon>Hexapoda</taxon>
        <taxon>Insecta</taxon>
        <taxon>Pterygota</taxon>
        <taxon>Neoptera</taxon>
        <taxon>Polyneoptera</taxon>
        <taxon>Dictyoptera</taxon>
        <taxon>Blattodea</taxon>
        <taxon>Blattoidea</taxon>
        <taxon>Termitoidae</taxon>
        <taxon>Rhinotermitidae</taxon>
        <taxon>Coptotermes</taxon>
    </lineage>
</organism>
<dbReference type="GO" id="GO:0031146">
    <property type="term" value="P:SCF-dependent proteasomal ubiquitin-dependent protein catabolic process"/>
    <property type="evidence" value="ECO:0007669"/>
    <property type="project" value="TreeGrafter"/>
</dbReference>
<dbReference type="InterPro" id="IPR035979">
    <property type="entry name" value="RBD_domain_sf"/>
</dbReference>
<keyword evidence="1" id="KW-0833">Ubl conjugation pathway</keyword>
<feature type="domain" description="RRM" evidence="4">
    <location>
        <begin position="45"/>
        <end position="124"/>
    </location>
</feature>
<dbReference type="PANTHER" id="PTHR13318">
    <property type="entry name" value="PARTNER OF PAIRED, ISOFORM B-RELATED"/>
    <property type="match status" value="1"/>
</dbReference>
<dbReference type="AlphaFoldDB" id="A0A6L2Q493"/>
<dbReference type="InterPro" id="IPR006553">
    <property type="entry name" value="Leu-rich_rpt_Cys-con_subtyp"/>
</dbReference>
<evidence type="ECO:0000256" key="2">
    <source>
        <dbReference type="ARBA" id="ARBA00022884"/>
    </source>
</evidence>
<evidence type="ECO:0000313" key="6">
    <source>
        <dbReference type="Proteomes" id="UP000502823"/>
    </source>
</evidence>
<evidence type="ECO:0000259" key="4">
    <source>
        <dbReference type="PROSITE" id="PS50102"/>
    </source>
</evidence>
<dbReference type="InterPro" id="IPR032675">
    <property type="entry name" value="LRR_dom_sf"/>
</dbReference>
<dbReference type="PANTHER" id="PTHR13318:SF95">
    <property type="entry name" value="F-BOX PROTEIN YLR352W"/>
    <property type="match status" value="1"/>
</dbReference>
<dbReference type="SUPFAM" id="SSF52047">
    <property type="entry name" value="RNI-like"/>
    <property type="match status" value="1"/>
</dbReference>
<dbReference type="GO" id="GO:0003723">
    <property type="term" value="F:RNA binding"/>
    <property type="evidence" value="ECO:0007669"/>
    <property type="project" value="UniProtKB-UniRule"/>
</dbReference>
<evidence type="ECO:0000256" key="1">
    <source>
        <dbReference type="ARBA" id="ARBA00022786"/>
    </source>
</evidence>
<feature type="non-terminal residue" evidence="5">
    <location>
        <position position="679"/>
    </location>
</feature>
<accession>A0A6L2Q493</accession>
<gene>
    <name evidence="5" type="ORF">Cfor_09398</name>
</gene>
<name>A0A6L2Q493_COPFO</name>
<dbReference type="Gene3D" id="3.80.10.10">
    <property type="entry name" value="Ribonuclease Inhibitor"/>
    <property type="match status" value="2"/>
</dbReference>
<comment type="caution">
    <text evidence="5">The sequence shown here is derived from an EMBL/GenBank/DDBJ whole genome shotgun (WGS) entry which is preliminary data.</text>
</comment>
<dbReference type="OrthoDB" id="549243at2759"/>
<protein>
    <recommendedName>
        <fullName evidence="4">RRM domain-containing protein</fullName>
    </recommendedName>
</protein>
<dbReference type="PROSITE" id="PS50102">
    <property type="entry name" value="RRM"/>
    <property type="match status" value="1"/>
</dbReference>
<evidence type="ECO:0000256" key="3">
    <source>
        <dbReference type="PROSITE-ProRule" id="PRU00176"/>
    </source>
</evidence>
<dbReference type="InterPro" id="IPR000504">
    <property type="entry name" value="RRM_dom"/>
</dbReference>
<dbReference type="Proteomes" id="UP000502823">
    <property type="component" value="Unassembled WGS sequence"/>
</dbReference>
<keyword evidence="2 3" id="KW-0694">RNA-binding</keyword>
<keyword evidence="6" id="KW-1185">Reference proteome</keyword>
<dbReference type="InParanoid" id="A0A6L2Q493"/>
<evidence type="ECO:0000313" key="5">
    <source>
        <dbReference type="EMBL" id="GFG36657.1"/>
    </source>
</evidence>
<dbReference type="Pfam" id="PF00646">
    <property type="entry name" value="F-box"/>
    <property type="match status" value="1"/>
</dbReference>
<proteinExistence type="predicted"/>
<dbReference type="InterPro" id="IPR001810">
    <property type="entry name" value="F-box_dom"/>
</dbReference>
<dbReference type="Pfam" id="PF00076">
    <property type="entry name" value="RRM_1"/>
    <property type="match status" value="1"/>
</dbReference>
<dbReference type="InterPro" id="IPR012677">
    <property type="entry name" value="Nucleotide-bd_a/b_plait_sf"/>
</dbReference>
<reference evidence="6" key="1">
    <citation type="submission" date="2020-01" db="EMBL/GenBank/DDBJ databases">
        <title>Draft genome sequence of the Termite Coptotermes fromosanus.</title>
        <authorList>
            <person name="Itakura S."/>
            <person name="Yosikawa Y."/>
            <person name="Umezawa K."/>
        </authorList>
    </citation>
    <scope>NUCLEOTIDE SEQUENCE [LARGE SCALE GENOMIC DNA]</scope>
</reference>